<keyword evidence="2" id="KW-0009">Actin-binding</keyword>
<dbReference type="InterPro" id="IPR036140">
    <property type="entry name" value="PFN_sf"/>
</dbReference>
<evidence type="ECO:0000313" key="3">
    <source>
        <dbReference type="EMBL" id="KAK3772096.1"/>
    </source>
</evidence>
<dbReference type="AlphaFoldDB" id="A0AAE1DIR4"/>
<dbReference type="EMBL" id="JAWDGP010003660">
    <property type="protein sequence ID" value="KAK3772096.1"/>
    <property type="molecule type" value="Genomic_DNA"/>
</dbReference>
<dbReference type="Gene3D" id="3.30.450.30">
    <property type="entry name" value="Dynein light chain 2a, cytoplasmic"/>
    <property type="match status" value="1"/>
</dbReference>
<dbReference type="SMART" id="SM00392">
    <property type="entry name" value="PROF"/>
    <property type="match status" value="1"/>
</dbReference>
<proteinExistence type="inferred from homology"/>
<dbReference type="InterPro" id="IPR005455">
    <property type="entry name" value="PFN_euk"/>
</dbReference>
<evidence type="ECO:0000313" key="4">
    <source>
        <dbReference type="Proteomes" id="UP001283361"/>
    </source>
</evidence>
<keyword evidence="4" id="KW-1185">Reference proteome</keyword>
<dbReference type="Pfam" id="PF00235">
    <property type="entry name" value="Profilin"/>
    <property type="match status" value="1"/>
</dbReference>
<comment type="caution">
    <text evidence="3">The sequence shown here is derived from an EMBL/GenBank/DDBJ whole genome shotgun (WGS) entry which is preliminary data.</text>
</comment>
<dbReference type="SUPFAM" id="SSF55770">
    <property type="entry name" value="Profilin (actin-binding protein)"/>
    <property type="match status" value="1"/>
</dbReference>
<accession>A0AAE1DIR4</accession>
<comment type="similarity">
    <text evidence="1 2">Belongs to the profilin family.</text>
</comment>
<organism evidence="3 4">
    <name type="scientific">Elysia crispata</name>
    <name type="common">lettuce slug</name>
    <dbReference type="NCBI Taxonomy" id="231223"/>
    <lineage>
        <taxon>Eukaryota</taxon>
        <taxon>Metazoa</taxon>
        <taxon>Spiralia</taxon>
        <taxon>Lophotrochozoa</taxon>
        <taxon>Mollusca</taxon>
        <taxon>Gastropoda</taxon>
        <taxon>Heterobranchia</taxon>
        <taxon>Euthyneura</taxon>
        <taxon>Panpulmonata</taxon>
        <taxon>Sacoglossa</taxon>
        <taxon>Placobranchoidea</taxon>
        <taxon>Plakobranchidae</taxon>
        <taxon>Elysia</taxon>
    </lineage>
</organism>
<sequence length="129" mass="13838">MSAWDAYITSMKGMGLQICGIFGQDGNVWAKAPEMQASQQDVASIVACIKTGSFSDGIYLNGIKYTVITFGTDFATAKCRNAPTDNEKYLLHAALGKTCIVIGGISGAAERSATKFVEEIRDHLAKSDY</sequence>
<reference evidence="3" key="1">
    <citation type="journal article" date="2023" name="G3 (Bethesda)">
        <title>A reference genome for the long-term kleptoplast-retaining sea slug Elysia crispata morphotype clarki.</title>
        <authorList>
            <person name="Eastman K.E."/>
            <person name="Pendleton A.L."/>
            <person name="Shaikh M.A."/>
            <person name="Suttiyut T."/>
            <person name="Ogas R."/>
            <person name="Tomko P."/>
            <person name="Gavelis G."/>
            <person name="Widhalm J.R."/>
            <person name="Wisecaver J.H."/>
        </authorList>
    </citation>
    <scope>NUCLEOTIDE SEQUENCE</scope>
    <source>
        <strain evidence="3">ECLA1</strain>
    </source>
</reference>
<dbReference type="InterPro" id="IPR048278">
    <property type="entry name" value="PFN"/>
</dbReference>
<dbReference type="Proteomes" id="UP001283361">
    <property type="component" value="Unassembled WGS sequence"/>
</dbReference>
<evidence type="ECO:0000256" key="2">
    <source>
        <dbReference type="RuleBase" id="RU003909"/>
    </source>
</evidence>
<evidence type="ECO:0000256" key="1">
    <source>
        <dbReference type="ARBA" id="ARBA00010058"/>
    </source>
</evidence>
<name>A0AAE1DIR4_9GAST</name>
<dbReference type="GO" id="GO:0003779">
    <property type="term" value="F:actin binding"/>
    <property type="evidence" value="ECO:0007669"/>
    <property type="project" value="UniProtKB-KW"/>
</dbReference>
<gene>
    <name evidence="3" type="ORF">RRG08_061181</name>
</gene>
<protein>
    <recommendedName>
        <fullName evidence="2">Profilin</fullName>
    </recommendedName>
</protein>